<evidence type="ECO:0000256" key="2">
    <source>
        <dbReference type="ARBA" id="ARBA00022801"/>
    </source>
</evidence>
<keyword evidence="2 5" id="KW-0378">Hydrolase</keyword>
<dbReference type="GO" id="GO:0016787">
    <property type="term" value="F:hydrolase activity"/>
    <property type="evidence" value="ECO:0007669"/>
    <property type="project" value="UniProtKB-KW"/>
</dbReference>
<evidence type="ECO:0000256" key="1">
    <source>
        <dbReference type="ARBA" id="ARBA00010515"/>
    </source>
</evidence>
<name>A0ABV7HC73_9GAMM</name>
<dbReference type="PROSITE" id="PS01174">
    <property type="entry name" value="LIPASE_GDXG_SER"/>
    <property type="match status" value="1"/>
</dbReference>
<accession>A0ABV7HC73</accession>
<keyword evidence="6" id="KW-1185">Reference proteome</keyword>
<dbReference type="SUPFAM" id="SSF53474">
    <property type="entry name" value="alpha/beta-Hydrolases"/>
    <property type="match status" value="1"/>
</dbReference>
<evidence type="ECO:0000259" key="4">
    <source>
        <dbReference type="Pfam" id="PF07859"/>
    </source>
</evidence>
<sequence>MLSLRAQLVKKALQNSVKPLLSPTTSTELQRRVTDFGLQLNLLPLGTEITTTNIDGIPAEWITNRRQACSDSVILYLHGGAYSIGSAKSHRNLTAHLAKATGATILVLDYKLAPEFPFPAALTDATDAYQWLLKNGHQAQDIVIAGDSAGGGLALATALSLKDKHIPLPACLGLISPWVDMTMSGESVKSKADLDPMIREDWLNVMINNYAVDLPPESPLCSPIFADLEGLPPIHIQVGSDEILLDDALRLAQRAESQGITVNLEIWDEMWHVWHFQAGLVPEANQAIEQFAKLICPAS</sequence>
<dbReference type="InterPro" id="IPR033140">
    <property type="entry name" value="Lipase_GDXG_put_SER_AS"/>
</dbReference>
<feature type="active site" evidence="3">
    <location>
        <position position="148"/>
    </location>
</feature>
<protein>
    <submittedName>
        <fullName evidence="5">Alpha/beta hydrolase</fullName>
    </submittedName>
</protein>
<dbReference type="Pfam" id="PF07859">
    <property type="entry name" value="Abhydrolase_3"/>
    <property type="match status" value="1"/>
</dbReference>
<dbReference type="PANTHER" id="PTHR48081:SF30">
    <property type="entry name" value="ACETYL-HYDROLASE LIPR-RELATED"/>
    <property type="match status" value="1"/>
</dbReference>
<reference evidence="6" key="1">
    <citation type="journal article" date="2019" name="Int. J. Syst. Evol. Microbiol.">
        <title>The Global Catalogue of Microorganisms (GCM) 10K type strain sequencing project: providing services to taxonomists for standard genome sequencing and annotation.</title>
        <authorList>
            <consortium name="The Broad Institute Genomics Platform"/>
            <consortium name="The Broad Institute Genome Sequencing Center for Infectious Disease"/>
            <person name="Wu L."/>
            <person name="Ma J."/>
        </authorList>
    </citation>
    <scope>NUCLEOTIDE SEQUENCE [LARGE SCALE GENOMIC DNA]</scope>
    <source>
        <strain evidence="6">KCTC 52438</strain>
    </source>
</reference>
<comment type="similarity">
    <text evidence="1">Belongs to the 'GDXG' lipolytic enzyme family.</text>
</comment>
<dbReference type="RefSeq" id="WP_386716746.1">
    <property type="nucleotide sequence ID" value="NZ_JBHRSZ010000002.1"/>
</dbReference>
<dbReference type="EMBL" id="JBHRSZ010000002">
    <property type="protein sequence ID" value="MFC3150264.1"/>
    <property type="molecule type" value="Genomic_DNA"/>
</dbReference>
<evidence type="ECO:0000313" key="6">
    <source>
        <dbReference type="Proteomes" id="UP001595476"/>
    </source>
</evidence>
<dbReference type="Gene3D" id="3.40.50.1820">
    <property type="entry name" value="alpha/beta hydrolase"/>
    <property type="match status" value="1"/>
</dbReference>
<dbReference type="PANTHER" id="PTHR48081">
    <property type="entry name" value="AB HYDROLASE SUPERFAMILY PROTEIN C4A8.06C"/>
    <property type="match status" value="1"/>
</dbReference>
<evidence type="ECO:0000313" key="5">
    <source>
        <dbReference type="EMBL" id="MFC3150264.1"/>
    </source>
</evidence>
<proteinExistence type="inferred from homology"/>
<dbReference type="PROSITE" id="PS01173">
    <property type="entry name" value="LIPASE_GDXG_HIS"/>
    <property type="match status" value="1"/>
</dbReference>
<feature type="domain" description="Alpha/beta hydrolase fold-3" evidence="4">
    <location>
        <begin position="74"/>
        <end position="275"/>
    </location>
</feature>
<organism evidence="5 6">
    <name type="scientific">Litoribrevibacter euphylliae</name>
    <dbReference type="NCBI Taxonomy" id="1834034"/>
    <lineage>
        <taxon>Bacteria</taxon>
        <taxon>Pseudomonadati</taxon>
        <taxon>Pseudomonadota</taxon>
        <taxon>Gammaproteobacteria</taxon>
        <taxon>Oceanospirillales</taxon>
        <taxon>Oceanospirillaceae</taxon>
        <taxon>Litoribrevibacter</taxon>
    </lineage>
</organism>
<dbReference type="InterPro" id="IPR013094">
    <property type="entry name" value="AB_hydrolase_3"/>
</dbReference>
<dbReference type="InterPro" id="IPR050300">
    <property type="entry name" value="GDXG_lipolytic_enzyme"/>
</dbReference>
<gene>
    <name evidence="5" type="ORF">ACFOEK_04430</name>
</gene>
<evidence type="ECO:0000256" key="3">
    <source>
        <dbReference type="PROSITE-ProRule" id="PRU10038"/>
    </source>
</evidence>
<dbReference type="Proteomes" id="UP001595476">
    <property type="component" value="Unassembled WGS sequence"/>
</dbReference>
<dbReference type="InterPro" id="IPR029058">
    <property type="entry name" value="AB_hydrolase_fold"/>
</dbReference>
<comment type="caution">
    <text evidence="5">The sequence shown here is derived from an EMBL/GenBank/DDBJ whole genome shotgun (WGS) entry which is preliminary data.</text>
</comment>
<dbReference type="InterPro" id="IPR002168">
    <property type="entry name" value="Lipase_GDXG_HIS_AS"/>
</dbReference>